<dbReference type="SUPFAM" id="SSF51230">
    <property type="entry name" value="Single hybrid motif"/>
    <property type="match status" value="1"/>
</dbReference>
<dbReference type="PROSITE" id="PS00189">
    <property type="entry name" value="LIPOYL"/>
    <property type="match status" value="1"/>
</dbReference>
<gene>
    <name evidence="8" type="ORF">GBAR_LOCUS23470</name>
</gene>
<dbReference type="PROSITE" id="PS50968">
    <property type="entry name" value="BIOTINYL_LIPOYL"/>
    <property type="match status" value="1"/>
</dbReference>
<dbReference type="InterPro" id="IPR023213">
    <property type="entry name" value="CAT-like_dom_sf"/>
</dbReference>
<evidence type="ECO:0000313" key="8">
    <source>
        <dbReference type="EMBL" id="CAI8042249.1"/>
    </source>
</evidence>
<proteinExistence type="inferred from homology"/>
<evidence type="ECO:0000256" key="5">
    <source>
        <dbReference type="RuleBase" id="RU003423"/>
    </source>
</evidence>
<dbReference type="SUPFAM" id="SSF52518">
    <property type="entry name" value="Thiamin diphosphate-binding fold (THDP-binding)"/>
    <property type="match status" value="1"/>
</dbReference>
<dbReference type="InterPro" id="IPR011053">
    <property type="entry name" value="Single_hybrid_motif"/>
</dbReference>
<feature type="domain" description="Lipoyl-binding" evidence="6">
    <location>
        <begin position="166"/>
        <end position="241"/>
    </location>
</feature>
<dbReference type="InterPro" id="IPR005475">
    <property type="entry name" value="Transketolase-like_Pyr-bd"/>
</dbReference>
<dbReference type="Gene3D" id="4.10.320.10">
    <property type="entry name" value="E3-binding domain"/>
    <property type="match status" value="1"/>
</dbReference>
<dbReference type="InterPro" id="IPR045257">
    <property type="entry name" value="E2/Pdx1"/>
</dbReference>
<dbReference type="InterPro" id="IPR003016">
    <property type="entry name" value="2-oxoA_DH_lipoyl-BS"/>
</dbReference>
<evidence type="ECO:0000256" key="2">
    <source>
        <dbReference type="ARBA" id="ARBA00007317"/>
    </source>
</evidence>
<dbReference type="EMBL" id="CASHTH010003248">
    <property type="protein sequence ID" value="CAI8042249.1"/>
    <property type="molecule type" value="Genomic_DNA"/>
</dbReference>
<evidence type="ECO:0000313" key="9">
    <source>
        <dbReference type="Proteomes" id="UP001174909"/>
    </source>
</evidence>
<dbReference type="InterPro" id="IPR009014">
    <property type="entry name" value="Transketo_C/PFOR_II"/>
</dbReference>
<sequence>MAGLRPVVELMTINFSLLAMDQIVNHAAKIRYMSGGQFTIPLIVRTVTGGGASVGATHSQSFEGWFASVPGLTVVTPATPRDVIGLFRTCRDLNDPVMFVEHILLYSTRGEAPDDAGFRIPIGQAEVRRVGKHITLCGYSRMALVAEQAADILAQEGIEADEDNVATNVVMPQMGYDMREGTVVRWYKQEGETINRGEVIADIETDKATVEFEAYTGGVLGRIVAAEGVAVPVGNLIAIITEPGEAVPEPAVAPPAAAEPAPAPIPEPAAAVAPPAAAPLADGQVRASPIARRLARERGIDLSLLTGTGPNGRVVEQDVLDYQPAAETAPAPAAASAVAAPADSRIELSRMRQTIARVTADSKSTAPHFYVTAEIDMGKAMALRRDVNDAAAPENRVSVNDLMVKACALALAAHPKFNSFFRGDHLEVHGSMNIGIAIALETGLILPGVSNCESKTLLQIAAGTKDLIDRANNGSLRNDEYSSTTFSISNMGMFDVESFTAIIYPPHAAILAVGSVKEQPVVHDGQLAVGQMMKATLSTDHRVADGAEAAQFLMEIKRVLETRLRCCSNRRLPNRKRPQPAIAGIACAR</sequence>
<dbReference type="SUPFAM" id="SSF52922">
    <property type="entry name" value="TK C-terminal domain-like"/>
    <property type="match status" value="1"/>
</dbReference>
<keyword evidence="5" id="KW-0012">Acyltransferase</keyword>
<organism evidence="8 9">
    <name type="scientific">Geodia barretti</name>
    <name type="common">Barrett's horny sponge</name>
    <dbReference type="NCBI Taxonomy" id="519541"/>
    <lineage>
        <taxon>Eukaryota</taxon>
        <taxon>Metazoa</taxon>
        <taxon>Porifera</taxon>
        <taxon>Demospongiae</taxon>
        <taxon>Heteroscleromorpha</taxon>
        <taxon>Tetractinellida</taxon>
        <taxon>Astrophorina</taxon>
        <taxon>Geodiidae</taxon>
        <taxon>Geodia</taxon>
    </lineage>
</organism>
<keyword evidence="9" id="KW-1185">Reference proteome</keyword>
<comment type="similarity">
    <text evidence="2 5">Belongs to the 2-oxoacid dehydrogenase family.</text>
</comment>
<dbReference type="GO" id="GO:0016746">
    <property type="term" value="F:acyltransferase activity"/>
    <property type="evidence" value="ECO:0007669"/>
    <property type="project" value="UniProtKB-KW"/>
</dbReference>
<comment type="cofactor">
    <cofactor evidence="5">
        <name>(R)-lipoate</name>
        <dbReference type="ChEBI" id="CHEBI:83088"/>
    </cofactor>
</comment>
<keyword evidence="8" id="KW-0670">Pyruvate</keyword>
<dbReference type="SUPFAM" id="SSF47005">
    <property type="entry name" value="Peripheral subunit-binding domain of 2-oxo acid dehydrogenase complex"/>
    <property type="match status" value="1"/>
</dbReference>
<dbReference type="Gene3D" id="3.40.50.920">
    <property type="match status" value="1"/>
</dbReference>
<evidence type="ECO:0000256" key="3">
    <source>
        <dbReference type="ARBA" id="ARBA00022823"/>
    </source>
</evidence>
<dbReference type="SMART" id="SM00861">
    <property type="entry name" value="Transket_pyr"/>
    <property type="match status" value="1"/>
</dbReference>
<name>A0AA35X308_GEOBA</name>
<evidence type="ECO:0000259" key="7">
    <source>
        <dbReference type="PROSITE" id="PS51826"/>
    </source>
</evidence>
<dbReference type="InterPro" id="IPR001078">
    <property type="entry name" value="2-oxoacid_DH_actylTfrase"/>
</dbReference>
<dbReference type="GO" id="GO:0045254">
    <property type="term" value="C:pyruvate dehydrogenase complex"/>
    <property type="evidence" value="ECO:0007669"/>
    <property type="project" value="InterPro"/>
</dbReference>
<keyword evidence="5" id="KW-0808">Transferase</keyword>
<evidence type="ECO:0000259" key="6">
    <source>
        <dbReference type="PROSITE" id="PS50968"/>
    </source>
</evidence>
<comment type="cofactor">
    <cofactor evidence="1">
        <name>thiamine diphosphate</name>
        <dbReference type="ChEBI" id="CHEBI:58937"/>
    </cofactor>
</comment>
<keyword evidence="3 5" id="KW-0450">Lipoyl</keyword>
<dbReference type="EC" id="2.3.1.-" evidence="5"/>
<accession>A0AA35X308</accession>
<feature type="domain" description="Peripheral subunit-binding (PSBD)" evidence="7">
    <location>
        <begin position="286"/>
        <end position="323"/>
    </location>
</feature>
<dbReference type="Pfam" id="PF02817">
    <property type="entry name" value="E3_binding"/>
    <property type="match status" value="1"/>
</dbReference>
<evidence type="ECO:0000256" key="1">
    <source>
        <dbReference type="ARBA" id="ARBA00001964"/>
    </source>
</evidence>
<dbReference type="InterPro" id="IPR029061">
    <property type="entry name" value="THDP-binding"/>
</dbReference>
<dbReference type="InterPro" id="IPR036625">
    <property type="entry name" value="E3-bd_dom_sf"/>
</dbReference>
<dbReference type="PANTHER" id="PTHR23151">
    <property type="entry name" value="DIHYDROLIPOAMIDE ACETYL/SUCCINYL-TRANSFERASE-RELATED"/>
    <property type="match status" value="1"/>
</dbReference>
<dbReference type="InterPro" id="IPR004167">
    <property type="entry name" value="PSBD"/>
</dbReference>
<evidence type="ECO:0000256" key="4">
    <source>
        <dbReference type="ARBA" id="ARBA00022946"/>
    </source>
</evidence>
<dbReference type="Pfam" id="PF00364">
    <property type="entry name" value="Biotin_lipoyl"/>
    <property type="match status" value="1"/>
</dbReference>
<dbReference type="Pfam" id="PF00198">
    <property type="entry name" value="2-oxoacid_dh"/>
    <property type="match status" value="1"/>
</dbReference>
<dbReference type="Gene3D" id="3.30.559.10">
    <property type="entry name" value="Chloramphenicol acetyltransferase-like domain"/>
    <property type="match status" value="1"/>
</dbReference>
<protein>
    <recommendedName>
        <fullName evidence="5">Dihydrolipoamide acetyltransferase component of pyruvate dehydrogenase complex</fullName>
        <ecNumber evidence="5">2.3.1.-</ecNumber>
    </recommendedName>
</protein>
<keyword evidence="4" id="KW-0809">Transit peptide</keyword>
<dbReference type="InterPro" id="IPR000089">
    <property type="entry name" value="Biotin_lipoyl"/>
</dbReference>
<dbReference type="AlphaFoldDB" id="A0AA35X308"/>
<dbReference type="Gene3D" id="3.40.50.970">
    <property type="match status" value="1"/>
</dbReference>
<reference evidence="8" key="1">
    <citation type="submission" date="2023-03" db="EMBL/GenBank/DDBJ databases">
        <authorList>
            <person name="Steffen K."/>
            <person name="Cardenas P."/>
        </authorList>
    </citation>
    <scope>NUCLEOTIDE SEQUENCE</scope>
</reference>
<dbReference type="GO" id="GO:0006086">
    <property type="term" value="P:pyruvate decarboxylation to acetyl-CoA"/>
    <property type="evidence" value="ECO:0007669"/>
    <property type="project" value="InterPro"/>
</dbReference>
<dbReference type="Pfam" id="PF02779">
    <property type="entry name" value="Transket_pyr"/>
    <property type="match status" value="1"/>
</dbReference>
<dbReference type="PANTHER" id="PTHR23151:SF90">
    <property type="entry name" value="DIHYDROLIPOYLLYSINE-RESIDUE ACETYLTRANSFERASE COMPONENT OF PYRUVATE DEHYDROGENASE COMPLEX, MITOCHONDRIAL-RELATED"/>
    <property type="match status" value="1"/>
</dbReference>
<dbReference type="Proteomes" id="UP001174909">
    <property type="component" value="Unassembled WGS sequence"/>
</dbReference>
<comment type="caution">
    <text evidence="8">The sequence shown here is derived from an EMBL/GenBank/DDBJ whole genome shotgun (WGS) entry which is preliminary data.</text>
</comment>
<dbReference type="PROSITE" id="PS51826">
    <property type="entry name" value="PSBD"/>
    <property type="match status" value="1"/>
</dbReference>
<dbReference type="SUPFAM" id="SSF52777">
    <property type="entry name" value="CoA-dependent acyltransferases"/>
    <property type="match status" value="1"/>
</dbReference>
<dbReference type="Gene3D" id="2.40.50.100">
    <property type="match status" value="1"/>
</dbReference>
<dbReference type="CDD" id="cd06849">
    <property type="entry name" value="lipoyl_domain"/>
    <property type="match status" value="1"/>
</dbReference>